<dbReference type="Pfam" id="PF21089">
    <property type="entry name" value="PKS_DH_N"/>
    <property type="match status" value="1"/>
</dbReference>
<feature type="region of interest" description="N-terminal hotdog fold" evidence="5">
    <location>
        <begin position="910"/>
        <end position="1027"/>
    </location>
</feature>
<feature type="domain" description="PKS/mFAS DH" evidence="8">
    <location>
        <begin position="910"/>
        <end position="1174"/>
    </location>
</feature>
<dbReference type="InterPro" id="IPR014031">
    <property type="entry name" value="Ketoacyl_synth_C"/>
</dbReference>
<dbReference type="Pfam" id="PF00698">
    <property type="entry name" value="Acyl_transf_1"/>
    <property type="match status" value="1"/>
</dbReference>
<protein>
    <submittedName>
        <fullName evidence="9">Erythronolide synthase, modules 3 and 4</fullName>
        <ecNumber evidence="9">2.3.1.94</ecNumber>
    </submittedName>
</protein>
<dbReference type="FunFam" id="3.40.47.10:FF:000019">
    <property type="entry name" value="Polyketide synthase type I"/>
    <property type="match status" value="1"/>
</dbReference>
<dbReference type="Gene3D" id="3.40.366.10">
    <property type="entry name" value="Malonyl-Coenzyme A Acyl Carrier Protein, domain 2"/>
    <property type="match status" value="1"/>
</dbReference>
<dbReference type="GO" id="GO:0004312">
    <property type="term" value="F:fatty acid synthase activity"/>
    <property type="evidence" value="ECO:0007669"/>
    <property type="project" value="TreeGrafter"/>
</dbReference>
<dbReference type="Proteomes" id="UP000317429">
    <property type="component" value="Chromosome"/>
</dbReference>
<dbReference type="InterPro" id="IPR050091">
    <property type="entry name" value="PKS_NRPS_Biosynth_Enz"/>
</dbReference>
<dbReference type="SUPFAM" id="SSF47336">
    <property type="entry name" value="ACP-like"/>
    <property type="match status" value="1"/>
</dbReference>
<evidence type="ECO:0000259" key="8">
    <source>
        <dbReference type="PROSITE" id="PS52019"/>
    </source>
</evidence>
<dbReference type="InterPro" id="IPR014043">
    <property type="entry name" value="Acyl_transferase_dom"/>
</dbReference>
<evidence type="ECO:0000313" key="10">
    <source>
        <dbReference type="Proteomes" id="UP000317429"/>
    </source>
</evidence>
<dbReference type="InterPro" id="IPR016039">
    <property type="entry name" value="Thiolase-like"/>
</dbReference>
<gene>
    <name evidence="9" type="primary">eryA</name>
    <name evidence="9" type="ORF">Pla175_46460</name>
</gene>
<dbReference type="PROSITE" id="PS00606">
    <property type="entry name" value="KS3_1"/>
    <property type="match status" value="1"/>
</dbReference>
<dbReference type="SUPFAM" id="SSF53901">
    <property type="entry name" value="Thiolase-like"/>
    <property type="match status" value="1"/>
</dbReference>
<dbReference type="Gene3D" id="1.10.1200.10">
    <property type="entry name" value="ACP-like"/>
    <property type="match status" value="1"/>
</dbReference>
<feature type="domain" description="Ketosynthase family 3 (KS3)" evidence="7">
    <location>
        <begin position="37"/>
        <end position="459"/>
    </location>
</feature>
<dbReference type="InterPro" id="IPR020841">
    <property type="entry name" value="PKS_Beta-ketoAc_synthase_dom"/>
</dbReference>
<dbReference type="InterPro" id="IPR020807">
    <property type="entry name" value="PKS_DH"/>
</dbReference>
<evidence type="ECO:0000256" key="3">
    <source>
        <dbReference type="ARBA" id="ARBA00022679"/>
    </source>
</evidence>
<dbReference type="RefSeq" id="WP_145291139.1">
    <property type="nucleotide sequence ID" value="NZ_CP036291.1"/>
</dbReference>
<dbReference type="GO" id="GO:0031177">
    <property type="term" value="F:phosphopantetheine binding"/>
    <property type="evidence" value="ECO:0007669"/>
    <property type="project" value="InterPro"/>
</dbReference>
<dbReference type="InterPro" id="IPR014030">
    <property type="entry name" value="Ketoacyl_synth_N"/>
</dbReference>
<dbReference type="InterPro" id="IPR036736">
    <property type="entry name" value="ACP-like_sf"/>
</dbReference>
<sequence>MSDQLSTTELSPETLAGIAAALKDARSRLRQARDAQHEPLAVVGIGCRFPGAADLDAYWRLLSEGRSGLSDVPADRWGHAELAATAAKQPGKIASSRGGFLDGVDQFDAGFFGLSSREAASLDPQHRVFFETAWTALEDAGLETSRLRGSRTGVFLGICSNDYLHLLTQRDASQIDAYLGTGNAHSTAVGRLSYWLGLVGPSVAIDTACSSSLTAIHYAAQSVRSGESDLAIAGGVNLMLSPELSINLSQAGMLSPRGEIRAFAAGADGFVRGEGCGVVVLKRLSAALADGDRVWAVLRGTAVGQDGRSNGLTAPSGPSQQAVIRQALAASGLKPADIDYIEAHGTGTELGDPTEMGALGAVFGERHRPLAVGSVKTNIGHLEGAAGVAGLIKACLALHHGQQPPTLNFAAPSPHIDWSLPLEVSGELRAWPEEEGRVRRAGVSSFGFGGANAHAVLESAPNKAPGTLLEKVPDTFSWVTLSARTPAALAEQARRWAGAITPATPVAETAAVAARREAFDCRLAIHADTSEQLVERLGAFAVGEATAEKRLLVGDAAGTPRAPIGLLFGGQGAVRPRMGKELYERFGVFAETWDRCEAILAPHWPRSLRTIAWDEPERWLLGVDCQPLLVAWQASLAALWRSWVGPPAWVLGHSLGEFAAAVAADRIDLEAALPLVCVRARALDAIDPAQRGAMLAVMAPVEHVESLVDGTLAVASLNGPRQTVVSGSLAEIEALKQRLGRTRSVRLETTHAFHSALVEPALAAVAQAGAGAPTRGSDIGFFSTLTGAALEGPLPADYWARQLREPVRFHRALMATGASQAIEVSPAAALTPLCPTRPLLASGMKPGDEAAGAERAAIELWTAGYDVNRRLVAPRVPIVSRLPGYPFQRRRHWFSPSPASKRPAASAAVHPLLGERLDTPAQASVFEVDLATLPWLEDHRVAGRPTLPAAAYLELAIAAGVQLAPEADWDVSQLSIDARVAWASGESCRVQTHASRAGDQWRLSFYSRGATGEWQACAAASLTQRQSRPAPLEGFRTLADADVSQHYAGCRAAGLDYGPAFQGVKSLRGAEGFAEASLCVTGAEEHECWTPLVDAALQALAAAFPGGTDTAWVPVGVDRFTPCGDLRSPCRARAKLRLSEHEASATVQILDPAGSLLAEVEGLRLRPLAPPPRDAQRRVDPRSDVLFEMLQVSGDERVERLTRFLRGRLAGVLDEPEASLSPTAALDSLGLDSLMAYELRDDLQSALGLEAPMELFLQELSLRDLAAWLGERLTPDEPAVEASWVEGAL</sequence>
<dbReference type="InterPro" id="IPR009081">
    <property type="entry name" value="PP-bd_ACP"/>
</dbReference>
<dbReference type="GO" id="GO:0047879">
    <property type="term" value="F:erythronolide synthase activity"/>
    <property type="evidence" value="ECO:0007669"/>
    <property type="project" value="UniProtKB-EC"/>
</dbReference>
<feature type="active site" description="Proton donor; for dehydratase activity" evidence="5">
    <location>
        <position position="1094"/>
    </location>
</feature>
<dbReference type="Gene3D" id="3.10.129.110">
    <property type="entry name" value="Polyketide synthase dehydratase"/>
    <property type="match status" value="1"/>
</dbReference>
<dbReference type="InterPro" id="IPR049552">
    <property type="entry name" value="PKS_DH_N"/>
</dbReference>
<dbReference type="GO" id="GO:0004315">
    <property type="term" value="F:3-oxoacyl-[acyl-carrier-protein] synthase activity"/>
    <property type="evidence" value="ECO:0007669"/>
    <property type="project" value="InterPro"/>
</dbReference>
<evidence type="ECO:0000256" key="5">
    <source>
        <dbReference type="PROSITE-ProRule" id="PRU01363"/>
    </source>
</evidence>
<feature type="domain" description="Carrier" evidence="6">
    <location>
        <begin position="1196"/>
        <end position="1273"/>
    </location>
</feature>
<evidence type="ECO:0000259" key="7">
    <source>
        <dbReference type="PROSITE" id="PS52004"/>
    </source>
</evidence>
<dbReference type="InterPro" id="IPR032821">
    <property type="entry name" value="PKS_assoc"/>
</dbReference>
<feature type="active site" description="Proton acceptor; for dehydratase activity" evidence="5">
    <location>
        <position position="939"/>
    </location>
</feature>
<dbReference type="SMART" id="SM00826">
    <property type="entry name" value="PKS_DH"/>
    <property type="match status" value="1"/>
</dbReference>
<comment type="function">
    <text evidence="4">Involved in production of the polyketide antibiotic thailandamide.</text>
</comment>
<dbReference type="PROSITE" id="PS50075">
    <property type="entry name" value="CARRIER"/>
    <property type="match status" value="1"/>
</dbReference>
<dbReference type="KEGG" id="pnd:Pla175_46460"/>
<dbReference type="InterPro" id="IPR049900">
    <property type="entry name" value="PKS_mFAS_DH"/>
</dbReference>
<evidence type="ECO:0000313" key="9">
    <source>
        <dbReference type="EMBL" id="QDU91226.1"/>
    </source>
</evidence>
<dbReference type="PANTHER" id="PTHR43775:SF37">
    <property type="entry name" value="SI:DKEY-61P9.11"/>
    <property type="match status" value="1"/>
</dbReference>
<dbReference type="InterPro" id="IPR020806">
    <property type="entry name" value="PKS_PP-bd"/>
</dbReference>
<reference evidence="9 10" key="1">
    <citation type="submission" date="2019-02" db="EMBL/GenBank/DDBJ databases">
        <title>Deep-cultivation of Planctomycetes and their phenomic and genomic characterization uncovers novel biology.</title>
        <authorList>
            <person name="Wiegand S."/>
            <person name="Jogler M."/>
            <person name="Boedeker C."/>
            <person name="Pinto D."/>
            <person name="Vollmers J."/>
            <person name="Rivas-Marin E."/>
            <person name="Kohn T."/>
            <person name="Peeters S.H."/>
            <person name="Heuer A."/>
            <person name="Rast P."/>
            <person name="Oberbeckmann S."/>
            <person name="Bunk B."/>
            <person name="Jeske O."/>
            <person name="Meyerdierks A."/>
            <person name="Storesund J.E."/>
            <person name="Kallscheuer N."/>
            <person name="Luecker S."/>
            <person name="Lage O.M."/>
            <person name="Pohl T."/>
            <person name="Merkel B.J."/>
            <person name="Hornburger P."/>
            <person name="Mueller R.-W."/>
            <person name="Bruemmer F."/>
            <person name="Labrenz M."/>
            <person name="Spormann A.M."/>
            <person name="Op den Camp H."/>
            <person name="Overmann J."/>
            <person name="Amann R."/>
            <person name="Jetten M.S.M."/>
            <person name="Mascher T."/>
            <person name="Medema M.H."/>
            <person name="Devos D.P."/>
            <person name="Kaster A.-K."/>
            <person name="Ovreas L."/>
            <person name="Rohde M."/>
            <person name="Galperin M.Y."/>
            <person name="Jogler C."/>
        </authorList>
    </citation>
    <scope>NUCLEOTIDE SEQUENCE [LARGE SCALE GENOMIC DNA]</scope>
    <source>
        <strain evidence="9 10">Pla175</strain>
    </source>
</reference>
<keyword evidence="1" id="KW-0596">Phosphopantetheine</keyword>
<dbReference type="SUPFAM" id="SSF52151">
    <property type="entry name" value="FabD/lysophospholipase-like"/>
    <property type="match status" value="1"/>
</dbReference>
<name>A0A518DIC2_9BACT</name>
<accession>A0A518DIC2</accession>
<dbReference type="GO" id="GO:0006633">
    <property type="term" value="P:fatty acid biosynthetic process"/>
    <property type="evidence" value="ECO:0007669"/>
    <property type="project" value="InterPro"/>
</dbReference>
<organism evidence="9 10">
    <name type="scientific">Pirellulimonas nuda</name>
    <dbReference type="NCBI Taxonomy" id="2528009"/>
    <lineage>
        <taxon>Bacteria</taxon>
        <taxon>Pseudomonadati</taxon>
        <taxon>Planctomycetota</taxon>
        <taxon>Planctomycetia</taxon>
        <taxon>Pirellulales</taxon>
        <taxon>Lacipirellulaceae</taxon>
        <taxon>Pirellulimonas</taxon>
    </lineage>
</organism>
<dbReference type="Pfam" id="PF16197">
    <property type="entry name" value="KAsynt_C_assoc"/>
    <property type="match status" value="1"/>
</dbReference>
<dbReference type="InterPro" id="IPR001227">
    <property type="entry name" value="Ac_transferase_dom_sf"/>
</dbReference>
<dbReference type="InterPro" id="IPR042104">
    <property type="entry name" value="PKS_dehydratase_sf"/>
</dbReference>
<dbReference type="Pfam" id="PF02801">
    <property type="entry name" value="Ketoacyl-synt_C"/>
    <property type="match status" value="1"/>
</dbReference>
<dbReference type="SMART" id="SM00825">
    <property type="entry name" value="PKS_KS"/>
    <property type="match status" value="1"/>
</dbReference>
<dbReference type="Gene3D" id="3.30.70.3290">
    <property type="match status" value="1"/>
</dbReference>
<evidence type="ECO:0000256" key="2">
    <source>
        <dbReference type="ARBA" id="ARBA00022553"/>
    </source>
</evidence>
<dbReference type="PROSITE" id="PS52004">
    <property type="entry name" value="KS3_2"/>
    <property type="match status" value="1"/>
</dbReference>
<dbReference type="Pfam" id="PF14765">
    <property type="entry name" value="PS-DH"/>
    <property type="match status" value="1"/>
</dbReference>
<keyword evidence="3 9" id="KW-0808">Transferase</keyword>
<evidence type="ECO:0000256" key="1">
    <source>
        <dbReference type="ARBA" id="ARBA00022450"/>
    </source>
</evidence>
<dbReference type="Pfam" id="PF00109">
    <property type="entry name" value="ketoacyl-synt"/>
    <property type="match status" value="1"/>
</dbReference>
<dbReference type="InterPro" id="IPR016035">
    <property type="entry name" value="Acyl_Trfase/lysoPLipase"/>
</dbReference>
<dbReference type="EMBL" id="CP036291">
    <property type="protein sequence ID" value="QDU91226.1"/>
    <property type="molecule type" value="Genomic_DNA"/>
</dbReference>
<keyword evidence="2" id="KW-0597">Phosphoprotein</keyword>
<dbReference type="EC" id="2.3.1.94" evidence="9"/>
<dbReference type="CDD" id="cd00833">
    <property type="entry name" value="PKS"/>
    <property type="match status" value="1"/>
</dbReference>
<dbReference type="SUPFAM" id="SSF55048">
    <property type="entry name" value="Probable ACP-binding domain of malonyl-CoA ACP transacylase"/>
    <property type="match status" value="1"/>
</dbReference>
<proteinExistence type="predicted"/>
<keyword evidence="10" id="KW-1185">Reference proteome</keyword>
<dbReference type="SMART" id="SM00823">
    <property type="entry name" value="PKS_PP"/>
    <property type="match status" value="1"/>
</dbReference>
<evidence type="ECO:0000256" key="4">
    <source>
        <dbReference type="ARBA" id="ARBA00054155"/>
    </source>
</evidence>
<feature type="region of interest" description="C-terminal hotdog fold" evidence="5">
    <location>
        <begin position="1038"/>
        <end position="1174"/>
    </location>
</feature>
<dbReference type="SMART" id="SM00827">
    <property type="entry name" value="PKS_AT"/>
    <property type="match status" value="1"/>
</dbReference>
<dbReference type="InterPro" id="IPR016036">
    <property type="entry name" value="Malonyl_transacylase_ACP-bd"/>
</dbReference>
<dbReference type="PANTHER" id="PTHR43775">
    <property type="entry name" value="FATTY ACID SYNTHASE"/>
    <property type="match status" value="1"/>
</dbReference>
<dbReference type="InterPro" id="IPR049551">
    <property type="entry name" value="PKS_DH_C"/>
</dbReference>
<dbReference type="OrthoDB" id="219272at2"/>
<dbReference type="PROSITE" id="PS52019">
    <property type="entry name" value="PKS_MFAS_DH"/>
    <property type="match status" value="1"/>
</dbReference>
<keyword evidence="9" id="KW-0012">Acyltransferase</keyword>
<dbReference type="Pfam" id="PF00550">
    <property type="entry name" value="PP-binding"/>
    <property type="match status" value="1"/>
</dbReference>
<evidence type="ECO:0000259" key="6">
    <source>
        <dbReference type="PROSITE" id="PS50075"/>
    </source>
</evidence>
<dbReference type="InterPro" id="IPR018201">
    <property type="entry name" value="Ketoacyl_synth_AS"/>
</dbReference>
<dbReference type="Gene3D" id="3.40.47.10">
    <property type="match status" value="1"/>
</dbReference>